<name>A0A1A8IC94_NOTKU</name>
<evidence type="ECO:0000313" key="1">
    <source>
        <dbReference type="EMBL" id="SBQ94777.1"/>
    </source>
</evidence>
<reference evidence="1" key="2">
    <citation type="submission" date="2016-06" db="EMBL/GenBank/DDBJ databases">
        <title>The genome of a short-lived fish provides insights into sex chromosome evolution and the genetic control of aging.</title>
        <authorList>
            <person name="Reichwald K."/>
            <person name="Felder M."/>
            <person name="Petzold A."/>
            <person name="Koch P."/>
            <person name="Groth M."/>
            <person name="Platzer M."/>
        </authorList>
    </citation>
    <scope>NUCLEOTIDE SEQUENCE</scope>
    <source>
        <tissue evidence="1">Brain</tissue>
    </source>
</reference>
<accession>A0A1A8IC94</accession>
<proteinExistence type="predicted"/>
<gene>
    <name evidence="1" type="primary">Nfu_g_1_025271</name>
</gene>
<reference evidence="1" key="1">
    <citation type="submission" date="2016-05" db="EMBL/GenBank/DDBJ databases">
        <authorList>
            <person name="Lavstsen T."/>
            <person name="Jespersen J.S."/>
        </authorList>
    </citation>
    <scope>NUCLEOTIDE SEQUENCE</scope>
    <source>
        <tissue evidence="1">Brain</tissue>
    </source>
</reference>
<dbReference type="AlphaFoldDB" id="A0A1A8IC94"/>
<feature type="non-terminal residue" evidence="1">
    <location>
        <position position="1"/>
    </location>
</feature>
<organism evidence="1">
    <name type="scientific">Nothobranchius kuhntae</name>
    <name type="common">Beira killifish</name>
    <dbReference type="NCBI Taxonomy" id="321403"/>
    <lineage>
        <taxon>Eukaryota</taxon>
        <taxon>Metazoa</taxon>
        <taxon>Chordata</taxon>
        <taxon>Craniata</taxon>
        <taxon>Vertebrata</taxon>
        <taxon>Euteleostomi</taxon>
        <taxon>Actinopterygii</taxon>
        <taxon>Neopterygii</taxon>
        <taxon>Teleostei</taxon>
        <taxon>Neoteleostei</taxon>
        <taxon>Acanthomorphata</taxon>
        <taxon>Ovalentaria</taxon>
        <taxon>Atherinomorphae</taxon>
        <taxon>Cyprinodontiformes</taxon>
        <taxon>Nothobranchiidae</taxon>
        <taxon>Nothobranchius</taxon>
    </lineage>
</organism>
<protein>
    <submittedName>
        <fullName evidence="1">Uncharacterized protein</fullName>
    </submittedName>
</protein>
<dbReference type="EMBL" id="HAED01008565">
    <property type="protein sequence ID" value="SBQ94777.1"/>
    <property type="molecule type" value="Transcribed_RNA"/>
</dbReference>
<sequence length="65" mass="7773">RLFSAAANVLDETRNRLSCEKAEMLLFVKKKNPPLIRPQLTKKKNEMLFCAFWHCDWHRHAVMFL</sequence>